<protein>
    <recommendedName>
        <fullName evidence="2">Bacterial CdiA-CT RNAse A domain-containing protein</fullName>
    </recommendedName>
</protein>
<dbReference type="RefSeq" id="WP_115690046.1">
    <property type="nucleotide sequence ID" value="NZ_CP031417.1"/>
</dbReference>
<dbReference type="InterPro" id="IPR041436">
    <property type="entry name" value="RNAse_A_bac"/>
</dbReference>
<evidence type="ECO:0000313" key="3">
    <source>
        <dbReference type="EMBL" id="AXK80417.1"/>
    </source>
</evidence>
<keyword evidence="1" id="KW-0732">Signal</keyword>
<keyword evidence="4" id="KW-1185">Reference proteome</keyword>
<organism evidence="3 4">
    <name type="scientific">Pseudolabrys taiwanensis</name>
    <dbReference type="NCBI Taxonomy" id="331696"/>
    <lineage>
        <taxon>Bacteria</taxon>
        <taxon>Pseudomonadati</taxon>
        <taxon>Pseudomonadota</taxon>
        <taxon>Alphaproteobacteria</taxon>
        <taxon>Hyphomicrobiales</taxon>
        <taxon>Xanthobacteraceae</taxon>
        <taxon>Pseudolabrys</taxon>
    </lineage>
</organism>
<dbReference type="OrthoDB" id="8410182at2"/>
<feature type="domain" description="Bacterial CdiA-CT RNAse A" evidence="2">
    <location>
        <begin position="46"/>
        <end position="164"/>
    </location>
</feature>
<reference evidence="3 4" key="1">
    <citation type="submission" date="2018-07" db="EMBL/GenBank/DDBJ databases">
        <authorList>
            <person name="Quirk P.G."/>
            <person name="Krulwich T.A."/>
        </authorList>
    </citation>
    <scope>NUCLEOTIDE SEQUENCE [LARGE SCALE GENOMIC DNA]</scope>
    <source>
        <strain evidence="3 4">CC-BB4</strain>
    </source>
</reference>
<dbReference type="AlphaFoldDB" id="A0A345ZU20"/>
<name>A0A345ZU20_9HYPH</name>
<sequence>MSRFRNSLATAALIVGTIALAVPANAQCVPDIFPNDWLQQQENLGGHTIDRHVGKTDGQLTQRLINSPNIAAAGSYPASALPDPRYLAAQATIAQGLAPRRQTINNWAATAHANAPRAEELQAAAAIGRVALQTQPANVFDTQTYCVILRANGVGGCRVLTSFPTPALHGYCH</sequence>
<dbReference type="Proteomes" id="UP000254889">
    <property type="component" value="Chromosome"/>
</dbReference>
<gene>
    <name evidence="3" type="ORF">DW352_07750</name>
</gene>
<feature type="signal peptide" evidence="1">
    <location>
        <begin position="1"/>
        <end position="26"/>
    </location>
</feature>
<evidence type="ECO:0000256" key="1">
    <source>
        <dbReference type="SAM" id="SignalP"/>
    </source>
</evidence>
<accession>A0A345ZU20</accession>
<evidence type="ECO:0000259" key="2">
    <source>
        <dbReference type="Pfam" id="PF18431"/>
    </source>
</evidence>
<evidence type="ECO:0000313" key="4">
    <source>
        <dbReference type="Proteomes" id="UP000254889"/>
    </source>
</evidence>
<dbReference type="EMBL" id="CP031417">
    <property type="protein sequence ID" value="AXK80417.1"/>
    <property type="molecule type" value="Genomic_DNA"/>
</dbReference>
<dbReference type="KEGG" id="ptaw:DW352_07750"/>
<proteinExistence type="predicted"/>
<feature type="chain" id="PRO_5016996987" description="Bacterial CdiA-CT RNAse A domain-containing protein" evidence="1">
    <location>
        <begin position="27"/>
        <end position="173"/>
    </location>
</feature>
<dbReference type="Pfam" id="PF18431">
    <property type="entry name" value="RNAse_A_bac"/>
    <property type="match status" value="1"/>
</dbReference>